<gene>
    <name evidence="1" type="ORF">O181_033417</name>
</gene>
<reference evidence="1" key="1">
    <citation type="submission" date="2021-03" db="EMBL/GenBank/DDBJ databases">
        <title>Draft genome sequence of rust myrtle Austropuccinia psidii MF-1, a brazilian biotype.</title>
        <authorList>
            <person name="Quecine M.C."/>
            <person name="Pachon D.M.R."/>
            <person name="Bonatelli M.L."/>
            <person name="Correr F.H."/>
            <person name="Franceschini L.M."/>
            <person name="Leite T.F."/>
            <person name="Margarido G.R.A."/>
            <person name="Almeida C.A."/>
            <person name="Ferrarezi J.A."/>
            <person name="Labate C.A."/>
        </authorList>
    </citation>
    <scope>NUCLEOTIDE SEQUENCE</scope>
    <source>
        <strain evidence="1">MF-1</strain>
    </source>
</reference>
<evidence type="ECO:0008006" key="3">
    <source>
        <dbReference type="Google" id="ProtNLM"/>
    </source>
</evidence>
<evidence type="ECO:0000313" key="2">
    <source>
        <dbReference type="Proteomes" id="UP000765509"/>
    </source>
</evidence>
<dbReference type="AlphaFoldDB" id="A0A9Q3D1D0"/>
<comment type="caution">
    <text evidence="1">The sequence shown here is derived from an EMBL/GenBank/DDBJ whole genome shotgun (WGS) entry which is preliminary data.</text>
</comment>
<evidence type="ECO:0000313" key="1">
    <source>
        <dbReference type="EMBL" id="MBW0493702.1"/>
    </source>
</evidence>
<sequence length="121" mass="13929">MKAVDNALGFASKARIRKIPKIPQITSFPKAPIGLPLEFYSKKWLNCKFSKEFVNIIRKKYGPDKAELNSEGGEAIEENDEDMEEGVIDLEQESEIENNEEEYVKDGKWGQLYDDDKDGYY</sequence>
<accession>A0A9Q3D1D0</accession>
<organism evidence="1 2">
    <name type="scientific">Austropuccinia psidii MF-1</name>
    <dbReference type="NCBI Taxonomy" id="1389203"/>
    <lineage>
        <taxon>Eukaryota</taxon>
        <taxon>Fungi</taxon>
        <taxon>Dikarya</taxon>
        <taxon>Basidiomycota</taxon>
        <taxon>Pucciniomycotina</taxon>
        <taxon>Pucciniomycetes</taxon>
        <taxon>Pucciniales</taxon>
        <taxon>Sphaerophragmiaceae</taxon>
        <taxon>Austropuccinia</taxon>
    </lineage>
</organism>
<keyword evidence="2" id="KW-1185">Reference proteome</keyword>
<dbReference type="EMBL" id="AVOT02012188">
    <property type="protein sequence ID" value="MBW0493702.1"/>
    <property type="molecule type" value="Genomic_DNA"/>
</dbReference>
<name>A0A9Q3D1D0_9BASI</name>
<proteinExistence type="predicted"/>
<protein>
    <recommendedName>
        <fullName evidence="3">DNA-directed RNA polymerase III subunit</fullName>
    </recommendedName>
</protein>
<dbReference type="Proteomes" id="UP000765509">
    <property type="component" value="Unassembled WGS sequence"/>
</dbReference>